<dbReference type="Pfam" id="PF03816">
    <property type="entry name" value="LytR_cpsA_psr"/>
    <property type="match status" value="1"/>
</dbReference>
<protein>
    <submittedName>
        <fullName evidence="4">Transcriptional attenuator, LytR family</fullName>
    </submittedName>
</protein>
<dbReference type="AlphaFoldDB" id="A0A1I3FS97"/>
<gene>
    <name evidence="4" type="ORF">SAMN04487861_11718</name>
</gene>
<reference evidence="4 5" key="1">
    <citation type="submission" date="2016-10" db="EMBL/GenBank/DDBJ databases">
        <authorList>
            <person name="de Groot N.N."/>
        </authorList>
    </citation>
    <scope>NUCLEOTIDE SEQUENCE [LARGE SCALE GENOMIC DNA]</scope>
    <source>
        <strain evidence="4 5">Z108</strain>
    </source>
</reference>
<accession>A0A1I3FS97</accession>
<keyword evidence="2" id="KW-0812">Transmembrane</keyword>
<dbReference type="PANTHER" id="PTHR33392:SF6">
    <property type="entry name" value="POLYISOPRENYL-TEICHOIC ACID--PEPTIDOGLYCAN TEICHOIC ACID TRANSFERASE TAGU"/>
    <property type="match status" value="1"/>
</dbReference>
<name>A0A1I3FS97_SELRU</name>
<evidence type="ECO:0000313" key="5">
    <source>
        <dbReference type="Proteomes" id="UP000183639"/>
    </source>
</evidence>
<evidence type="ECO:0000256" key="2">
    <source>
        <dbReference type="SAM" id="Phobius"/>
    </source>
</evidence>
<dbReference type="EMBL" id="FOQK01000017">
    <property type="protein sequence ID" value="SFI13972.1"/>
    <property type="molecule type" value="Genomic_DNA"/>
</dbReference>
<sequence>MGNEQQNITRENIMRKRQLRARRRRRALARLFFLLIFLGAVIAGVLFLGYTLVSWGSNIYHEYQAMYNGYTERQQARRGTIDPKFDGYTNILVMGLDEGADETAGTEKRADTILVVSLENETGKVRFINIPRDTWVNLPEGGSATKLKSVYALGGAPMMVRQVSSLLGISIHQYVALDMAAFADLIDALGGIDIYVEGDMQYEDPEADLSIQLKQGYQHLNGQQAQQYIRFRSSELGDVGRVQRQQRFVKALYQKLLQFETVPKLPAVADIFKQRVDTSAEIFDSAHLANVLRSMSSDTPVSVMLPGSVAQEDESIWVPDEAGIQKRMQELFPADTWNKPEEE</sequence>
<evidence type="ECO:0000259" key="3">
    <source>
        <dbReference type="Pfam" id="PF03816"/>
    </source>
</evidence>
<evidence type="ECO:0000256" key="1">
    <source>
        <dbReference type="ARBA" id="ARBA00006068"/>
    </source>
</evidence>
<comment type="similarity">
    <text evidence="1">Belongs to the LytR/CpsA/Psr (LCP) family.</text>
</comment>
<dbReference type="NCBIfam" id="TIGR00350">
    <property type="entry name" value="lytR_cpsA_psr"/>
    <property type="match status" value="1"/>
</dbReference>
<dbReference type="Gene3D" id="3.40.630.190">
    <property type="entry name" value="LCP protein"/>
    <property type="match status" value="1"/>
</dbReference>
<feature type="domain" description="Cell envelope-related transcriptional attenuator" evidence="3">
    <location>
        <begin position="109"/>
        <end position="256"/>
    </location>
</feature>
<dbReference type="PANTHER" id="PTHR33392">
    <property type="entry name" value="POLYISOPRENYL-TEICHOIC ACID--PEPTIDOGLYCAN TEICHOIC ACID TRANSFERASE TAGU"/>
    <property type="match status" value="1"/>
</dbReference>
<dbReference type="RefSeq" id="WP_143092158.1">
    <property type="nucleotide sequence ID" value="NZ_FOQK01000017.1"/>
</dbReference>
<proteinExistence type="inferred from homology"/>
<dbReference type="Proteomes" id="UP000183639">
    <property type="component" value="Unassembled WGS sequence"/>
</dbReference>
<keyword evidence="2" id="KW-1133">Transmembrane helix</keyword>
<evidence type="ECO:0000313" key="4">
    <source>
        <dbReference type="EMBL" id="SFI13972.1"/>
    </source>
</evidence>
<dbReference type="InterPro" id="IPR004474">
    <property type="entry name" value="LytR_CpsA_psr"/>
</dbReference>
<organism evidence="4 5">
    <name type="scientific">Selenomonas ruminantium</name>
    <dbReference type="NCBI Taxonomy" id="971"/>
    <lineage>
        <taxon>Bacteria</taxon>
        <taxon>Bacillati</taxon>
        <taxon>Bacillota</taxon>
        <taxon>Negativicutes</taxon>
        <taxon>Selenomonadales</taxon>
        <taxon>Selenomonadaceae</taxon>
        <taxon>Selenomonas</taxon>
    </lineage>
</organism>
<feature type="transmembrane region" description="Helical" evidence="2">
    <location>
        <begin position="27"/>
        <end position="50"/>
    </location>
</feature>
<keyword evidence="2" id="KW-0472">Membrane</keyword>
<dbReference type="InterPro" id="IPR050922">
    <property type="entry name" value="LytR/CpsA/Psr_CW_biosynth"/>
</dbReference>
<dbReference type="OrthoDB" id="9782542at2"/>